<evidence type="ECO:0000256" key="5">
    <source>
        <dbReference type="ARBA" id="ARBA00022777"/>
    </source>
</evidence>
<feature type="region of interest" description="Disordered" evidence="6">
    <location>
        <begin position="1"/>
        <end position="35"/>
    </location>
</feature>
<dbReference type="InterPro" id="IPR050428">
    <property type="entry name" value="TCS_sensor_his_kinase"/>
</dbReference>
<accession>A0ABU2L3D0</accession>
<dbReference type="PANTHER" id="PTHR45436:SF5">
    <property type="entry name" value="SENSOR HISTIDINE KINASE TRCS"/>
    <property type="match status" value="1"/>
</dbReference>
<comment type="catalytic activity">
    <reaction evidence="1">
        <text>ATP + protein L-histidine = ADP + protein N-phospho-L-histidine.</text>
        <dbReference type="EC" id="2.7.13.3"/>
    </reaction>
</comment>
<feature type="domain" description="Histidine kinase/HSP90-like ATPase" evidence="8">
    <location>
        <begin position="566"/>
        <end position="672"/>
    </location>
</feature>
<dbReference type="InterPro" id="IPR013587">
    <property type="entry name" value="Nitrate/nitrite_sensing"/>
</dbReference>
<feature type="region of interest" description="Disordered" evidence="6">
    <location>
        <begin position="681"/>
        <end position="907"/>
    </location>
</feature>
<dbReference type="EC" id="2.7.13.3" evidence="2"/>
<evidence type="ECO:0000256" key="7">
    <source>
        <dbReference type="SAM" id="Phobius"/>
    </source>
</evidence>
<keyword evidence="5" id="KW-0418">Kinase</keyword>
<dbReference type="Gene3D" id="3.30.565.10">
    <property type="entry name" value="Histidine kinase-like ATPase, C-terminal domain"/>
    <property type="match status" value="1"/>
</dbReference>
<feature type="compositionally biased region" description="Gly residues" evidence="6">
    <location>
        <begin position="735"/>
        <end position="749"/>
    </location>
</feature>
<feature type="domain" description="Nitrate/nitrite sensing protein" evidence="9">
    <location>
        <begin position="94"/>
        <end position="294"/>
    </location>
</feature>
<keyword evidence="4" id="KW-0808">Transferase</keyword>
<keyword evidence="7" id="KW-1133">Transmembrane helix</keyword>
<evidence type="ECO:0000259" key="9">
    <source>
        <dbReference type="Pfam" id="PF08376"/>
    </source>
</evidence>
<gene>
    <name evidence="10" type="ORF">RM780_03750</name>
</gene>
<keyword evidence="7" id="KW-0812">Transmembrane</keyword>
<evidence type="ECO:0000313" key="11">
    <source>
        <dbReference type="Proteomes" id="UP001183388"/>
    </source>
</evidence>
<evidence type="ECO:0000259" key="8">
    <source>
        <dbReference type="Pfam" id="PF02518"/>
    </source>
</evidence>
<evidence type="ECO:0000256" key="2">
    <source>
        <dbReference type="ARBA" id="ARBA00012438"/>
    </source>
</evidence>
<keyword evidence="11" id="KW-1185">Reference proteome</keyword>
<feature type="transmembrane region" description="Helical" evidence="7">
    <location>
        <begin position="46"/>
        <end position="69"/>
    </location>
</feature>
<evidence type="ECO:0000256" key="1">
    <source>
        <dbReference type="ARBA" id="ARBA00000085"/>
    </source>
</evidence>
<dbReference type="RefSeq" id="WP_311629000.1">
    <property type="nucleotide sequence ID" value="NZ_JAVREN010000004.1"/>
</dbReference>
<dbReference type="SUPFAM" id="SSF55874">
    <property type="entry name" value="ATPase domain of HSP90 chaperone/DNA topoisomerase II/histidine kinase"/>
    <property type="match status" value="1"/>
</dbReference>
<evidence type="ECO:0000256" key="6">
    <source>
        <dbReference type="SAM" id="MobiDB-lite"/>
    </source>
</evidence>
<evidence type="ECO:0000256" key="4">
    <source>
        <dbReference type="ARBA" id="ARBA00022679"/>
    </source>
</evidence>
<dbReference type="Pfam" id="PF08376">
    <property type="entry name" value="NIT"/>
    <property type="match status" value="1"/>
</dbReference>
<dbReference type="InterPro" id="IPR036890">
    <property type="entry name" value="HATPase_C_sf"/>
</dbReference>
<keyword evidence="3" id="KW-0597">Phosphoprotein</keyword>
<dbReference type="Proteomes" id="UP001183388">
    <property type="component" value="Unassembled WGS sequence"/>
</dbReference>
<comment type="caution">
    <text evidence="10">The sequence shown here is derived from an EMBL/GenBank/DDBJ whole genome shotgun (WGS) entry which is preliminary data.</text>
</comment>
<sequence>MTGKQSRRRESAARPAGAPPENATPRPARKGRRLARTRRGSIRLSLILLVVIPVCAMTALSAVGSVYFYGQWRQLVETEEDFLTSSAVTQPLRESLQAERHAALTWMATGGDRAALVSARQRTDELVAAYRAARLDRVWARVPAFAPVHDVMESRLAELDSTRAATDDGSAGRAEVYDQYTAVITADIGLLQPMVRHVDGSGDLNEGVFDLISMAQVAEFISRERALLTAATASRTMTAAERDALTSAVASRDQVLGEVTPELPADQRMRLTRIFGGDDGEALAAAERVVIWESRPEELPAGGLTEDTALDVPVLTNAQLRAPGAVEGAFAQEYLVHIAALLDLSGREAEQARTGFLTAAAIGLAGILGCGIVTYRITRSLMLRMSSLRRATLELARERLPDLIARLRRGDPVPEGGGLPTLDYGTDELGRVAQAFDSAQRTAVAVALEQAELREGARRMFLNMSRRMQVLLHRQLTVIDGMEHKATDPEDLADLYAVDHLATRMRRNAESLTILSGAAPGRRWRAAVALTDVLRSAVSEVENYSRVVVEAGEDAAVVGPAVADTVHLLAELIENGTGFSPPNTEVHVRLVPVAQGMAVEVEDRGLGMPAEELRAANELLAHPPEFSVATLGEDPRLGLIVVSHLAARHDITVTLRPSSYKGVLAVVLLPKEILDAVGAAPLSSADSSRTARHLAAVPRAGSGPRHAAPAALPAQPTGPLAFPTRPREDVHRNGNGNGNGNGHRPGGVPHGEPYGRPNAEPRAGAFAPPEAGPRARLQPGPPAPYAAPNGGPAGGVPRPPAPRAAPGTPGAPGGAPGRSGRLPRRVRMTHLAPQLRDAAPAAEEPEESADRAAAQARSVLTALQRGTRRALAEPPEPAPGRAPGNAPLPQRRNAGADPAYPTHEENR</sequence>
<dbReference type="PANTHER" id="PTHR45436">
    <property type="entry name" value="SENSOR HISTIDINE KINASE YKOH"/>
    <property type="match status" value="1"/>
</dbReference>
<organism evidence="10 11">
    <name type="scientific">Streptomyces boetiae</name>
    <dbReference type="NCBI Taxonomy" id="3075541"/>
    <lineage>
        <taxon>Bacteria</taxon>
        <taxon>Bacillati</taxon>
        <taxon>Actinomycetota</taxon>
        <taxon>Actinomycetes</taxon>
        <taxon>Kitasatosporales</taxon>
        <taxon>Streptomycetaceae</taxon>
        <taxon>Streptomyces</taxon>
    </lineage>
</organism>
<dbReference type="InterPro" id="IPR003594">
    <property type="entry name" value="HATPase_dom"/>
</dbReference>
<protein>
    <recommendedName>
        <fullName evidence="2">histidine kinase</fullName>
        <ecNumber evidence="2">2.7.13.3</ecNumber>
    </recommendedName>
</protein>
<name>A0ABU2L3D0_9ACTN</name>
<dbReference type="Pfam" id="PF02518">
    <property type="entry name" value="HATPase_c"/>
    <property type="match status" value="1"/>
</dbReference>
<dbReference type="EMBL" id="JAVREN010000004">
    <property type="protein sequence ID" value="MDT0306077.1"/>
    <property type="molecule type" value="Genomic_DNA"/>
</dbReference>
<evidence type="ECO:0000313" key="10">
    <source>
        <dbReference type="EMBL" id="MDT0306077.1"/>
    </source>
</evidence>
<proteinExistence type="predicted"/>
<keyword evidence="7" id="KW-0472">Membrane</keyword>
<reference evidence="11" key="1">
    <citation type="submission" date="2023-07" db="EMBL/GenBank/DDBJ databases">
        <title>30 novel species of actinomycetes from the DSMZ collection.</title>
        <authorList>
            <person name="Nouioui I."/>
        </authorList>
    </citation>
    <scope>NUCLEOTIDE SEQUENCE [LARGE SCALE GENOMIC DNA]</scope>
    <source>
        <strain evidence="11">DSM 44917</strain>
    </source>
</reference>
<evidence type="ECO:0000256" key="3">
    <source>
        <dbReference type="ARBA" id="ARBA00022553"/>
    </source>
</evidence>